<dbReference type="SMART" id="SM00239">
    <property type="entry name" value="C2"/>
    <property type="match status" value="2"/>
</dbReference>
<dbReference type="InterPro" id="IPR052095">
    <property type="entry name" value="UNC-13_domain"/>
</dbReference>
<dbReference type="GO" id="GO:0099503">
    <property type="term" value="C:secretory vesicle"/>
    <property type="evidence" value="ECO:0007669"/>
    <property type="project" value="TreeGrafter"/>
</dbReference>
<keyword evidence="6" id="KW-0963">Cytoplasm</keyword>
<dbReference type="CDD" id="cd04009">
    <property type="entry name" value="C2B_Munc13-like"/>
    <property type="match status" value="1"/>
</dbReference>
<evidence type="ECO:0000259" key="11">
    <source>
        <dbReference type="PROSITE" id="PS51259"/>
    </source>
</evidence>
<evidence type="ECO:0000256" key="3">
    <source>
        <dbReference type="ARBA" id="ARBA00004603"/>
    </source>
</evidence>
<feature type="domain" description="C2" evidence="9">
    <location>
        <begin position="107"/>
        <end position="284"/>
    </location>
</feature>
<feature type="compositionally biased region" description="Basic and acidic residues" evidence="8">
    <location>
        <begin position="34"/>
        <end position="46"/>
    </location>
</feature>
<feature type="region of interest" description="Disordered" evidence="8">
    <location>
        <begin position="28"/>
        <end position="58"/>
    </location>
</feature>
<dbReference type="InterPro" id="IPR000008">
    <property type="entry name" value="C2_dom"/>
</dbReference>
<dbReference type="InterPro" id="IPR010439">
    <property type="entry name" value="MUN_dom"/>
</dbReference>
<evidence type="ECO:0000256" key="4">
    <source>
        <dbReference type="ARBA" id="ARBA00005823"/>
    </source>
</evidence>
<comment type="subcellular location">
    <subcellularLocation>
        <location evidence="2">Cytoplasm</location>
    </subcellularLocation>
    <subcellularLocation>
        <location evidence="3">Late endosome</location>
    </subcellularLocation>
    <subcellularLocation>
        <location evidence="1">Recycling endosome</location>
    </subcellularLocation>
</comment>
<dbReference type="InterPro" id="IPR014772">
    <property type="entry name" value="Munc13_dom-2"/>
</dbReference>
<dbReference type="Gene3D" id="2.60.40.150">
    <property type="entry name" value="C2 domain"/>
    <property type="match status" value="2"/>
</dbReference>
<dbReference type="PROSITE" id="PS51258">
    <property type="entry name" value="MHD1"/>
    <property type="match status" value="1"/>
</dbReference>
<keyword evidence="7" id="KW-0967">Endosome</keyword>
<evidence type="ECO:0000313" key="12">
    <source>
        <dbReference type="EMBL" id="KAK6170395.1"/>
    </source>
</evidence>
<feature type="domain" description="MHD1" evidence="10">
    <location>
        <begin position="622"/>
        <end position="743"/>
    </location>
</feature>
<dbReference type="CDD" id="cd08676">
    <property type="entry name" value="C2A_Munc13-like"/>
    <property type="match status" value="1"/>
</dbReference>
<evidence type="ECO:0000256" key="8">
    <source>
        <dbReference type="SAM" id="MobiDB-lite"/>
    </source>
</evidence>
<dbReference type="Gene3D" id="1.10.357.50">
    <property type="match status" value="1"/>
</dbReference>
<comment type="similarity">
    <text evidence="4">Belongs to the unc-13 family.</text>
</comment>
<accession>A0AAN8J630</accession>
<organism evidence="12 13">
    <name type="scientific">Patella caerulea</name>
    <name type="common">Rayed Mediterranean limpet</name>
    <dbReference type="NCBI Taxonomy" id="87958"/>
    <lineage>
        <taxon>Eukaryota</taxon>
        <taxon>Metazoa</taxon>
        <taxon>Spiralia</taxon>
        <taxon>Lophotrochozoa</taxon>
        <taxon>Mollusca</taxon>
        <taxon>Gastropoda</taxon>
        <taxon>Patellogastropoda</taxon>
        <taxon>Patelloidea</taxon>
        <taxon>Patellidae</taxon>
        <taxon>Patella</taxon>
    </lineage>
</organism>
<gene>
    <name evidence="12" type="ORF">SNE40_018800</name>
</gene>
<evidence type="ECO:0000259" key="9">
    <source>
        <dbReference type="PROSITE" id="PS50004"/>
    </source>
</evidence>
<evidence type="ECO:0000256" key="5">
    <source>
        <dbReference type="ARBA" id="ARBA00022483"/>
    </source>
</evidence>
<evidence type="ECO:0000256" key="1">
    <source>
        <dbReference type="ARBA" id="ARBA00004172"/>
    </source>
</evidence>
<evidence type="ECO:0000259" key="10">
    <source>
        <dbReference type="PROSITE" id="PS51258"/>
    </source>
</evidence>
<dbReference type="PANTHER" id="PTHR45999">
    <property type="entry name" value="UNC-13-4A, ISOFORM B"/>
    <property type="match status" value="1"/>
</dbReference>
<evidence type="ECO:0008006" key="14">
    <source>
        <dbReference type="Google" id="ProtNLM"/>
    </source>
</evidence>
<dbReference type="PROSITE" id="PS50004">
    <property type="entry name" value="C2"/>
    <property type="match status" value="2"/>
</dbReference>
<dbReference type="Pfam" id="PF00168">
    <property type="entry name" value="C2"/>
    <property type="match status" value="3"/>
</dbReference>
<dbReference type="SUPFAM" id="SSF49562">
    <property type="entry name" value="C2 domain (Calcium/lipid-binding domain, CaLB)"/>
    <property type="match status" value="2"/>
</dbReference>
<sequence>MKKMACARVQESDGSFFESFTALAWRQENRRRRAASEAEKDAEKPPPSENQAGARPKRHKLTKKEFELLYIEVLYTIKHKIGTTTGTHTPYIQDLYQYAQYAFGVSPEDHARLLAKATEEKPPIVILNLTVVEAKGLEAKDADGFSDPYCMMGIMPGRSADQDATGFFSSDDDSIKSKDKDRIGLRKFSSSLKKKKDKAQAVRDLVPAKLIRTTSVKTNTLNPVWNEKFRFDLDDVKTDRLHLDIWDHDEEFSVVDAAKKLNEVSGIKGLGRFFKQVAQSARTKDDSNVDDFLGCVNIPFSDIPSVGYDKWFPLEGRSARSNIQGEIHLKCDLATREDRGIPEDDNWTDILQHEDLMRIMIEHEIRNAKGASYLWNGELPQAAKTILHQHAIQGDITEVQRAMCRWMAYSRKHTEHALDYEVLLMHLIDLDRIWKPGTSSREEEECLAESFNIFIEYSLNLLKRHRDIFPPSNKTAFQRLEGMLRCLTTIYNMKVFKKSCPFIKDLHPEITHVIKKGTLEWYERQATTCRSLAKREDDNLQSLLDLTNTLNTEIYMALHYFDKVFQEYVNVDYFHIVYRHLDKVLGDELHQDLKTILRNAGCNKEIQLSEIDENTAVGTSLFELYLAIQEFTKYSSHLTPKDRQGLNISQYFEWFRSAVSRWLCIARQKSLKRIKKAVELDKVAQMDMSVKYSTSAVDVCCCFVQITDFWKQLSWPDYVGAFPFVNKLTEDICKGAELYADLVHEKLIKAGYYDEEGQFDVTEQLCITINNIEQVRRALKPLPDTLNFSEIKKAIEMSNGEHKQEGQSLNNLIKKADDIMVKKITQVVDRVADKMRPDIKKDVFHLNWAPESVPADDAIGDLLEYLDTNLLTLNNNLLKTNFDRILESIWVEVMEEFQEVMEKEEVRPPVFYQRMFDALGVLVDFFHASGKGLSMDEIITDQFQSLRERLSLHKMDTPTLIETFFNSKCQDQTQLENSEFGILNVRVCYRMDAHTLLVEVLSAKDIIPLDANGLSDPFVLVQLVPEHVFPSIQVQTTKVVKKTLNPLFEETFEFTINPIQCQRHGATLLFTVMDHDLVFQNDFAGEAYLSMAEIPGVDGLEVSGYEALSIVSLPLMHPKHKDHAALEILGRRTWDKDAQDFVKKRNKVHDQAASSIP</sequence>
<evidence type="ECO:0000256" key="7">
    <source>
        <dbReference type="ARBA" id="ARBA00022753"/>
    </source>
</evidence>
<keyword evidence="13" id="KW-1185">Reference proteome</keyword>
<dbReference type="Pfam" id="PF06292">
    <property type="entry name" value="MUN"/>
    <property type="match status" value="1"/>
</dbReference>
<dbReference type="PROSITE" id="PS51259">
    <property type="entry name" value="MHD2"/>
    <property type="match status" value="1"/>
</dbReference>
<reference evidence="12 13" key="1">
    <citation type="submission" date="2024-01" db="EMBL/GenBank/DDBJ databases">
        <title>The genome of the rayed Mediterranean limpet Patella caerulea (Linnaeus, 1758).</title>
        <authorList>
            <person name="Anh-Thu Weber A."/>
            <person name="Halstead-Nussloch G."/>
        </authorList>
    </citation>
    <scope>NUCLEOTIDE SEQUENCE [LARGE SCALE GENOMIC DNA]</scope>
    <source>
        <strain evidence="12">AATW-2023a</strain>
        <tissue evidence="12">Whole specimen</tissue>
    </source>
</reference>
<comment type="caution">
    <text evidence="12">The sequence shown here is derived from an EMBL/GenBank/DDBJ whole genome shotgun (WGS) entry which is preliminary data.</text>
</comment>
<proteinExistence type="inferred from homology"/>
<dbReference type="AlphaFoldDB" id="A0AAN8J630"/>
<evidence type="ECO:0000313" key="13">
    <source>
        <dbReference type="Proteomes" id="UP001347796"/>
    </source>
</evidence>
<dbReference type="InterPro" id="IPR014770">
    <property type="entry name" value="Munc13_1"/>
</dbReference>
<feature type="domain" description="MHD2" evidence="11">
    <location>
        <begin position="856"/>
        <end position="964"/>
    </location>
</feature>
<dbReference type="GO" id="GO:0055037">
    <property type="term" value="C:recycling endosome"/>
    <property type="evidence" value="ECO:0007669"/>
    <property type="project" value="UniProtKB-SubCell"/>
</dbReference>
<name>A0AAN8J630_PATCE</name>
<feature type="domain" description="C2" evidence="9">
    <location>
        <begin position="979"/>
        <end position="1104"/>
    </location>
</feature>
<protein>
    <recommendedName>
        <fullName evidence="14">BAI1-associated protein 3</fullName>
    </recommendedName>
</protein>
<dbReference type="PANTHER" id="PTHR45999:SF4">
    <property type="entry name" value="UNC-13-4A, ISOFORM B"/>
    <property type="match status" value="1"/>
</dbReference>
<keyword evidence="5" id="KW-0268">Exocytosis</keyword>
<dbReference type="EMBL" id="JAZGQO010000014">
    <property type="protein sequence ID" value="KAK6170395.1"/>
    <property type="molecule type" value="Genomic_DNA"/>
</dbReference>
<dbReference type="GO" id="GO:0005770">
    <property type="term" value="C:late endosome"/>
    <property type="evidence" value="ECO:0007669"/>
    <property type="project" value="UniProtKB-SubCell"/>
</dbReference>
<dbReference type="Proteomes" id="UP001347796">
    <property type="component" value="Unassembled WGS sequence"/>
</dbReference>
<evidence type="ECO:0000256" key="6">
    <source>
        <dbReference type="ARBA" id="ARBA00022490"/>
    </source>
</evidence>
<dbReference type="InterPro" id="IPR035892">
    <property type="entry name" value="C2_domain_sf"/>
</dbReference>
<evidence type="ECO:0000256" key="2">
    <source>
        <dbReference type="ARBA" id="ARBA00004496"/>
    </source>
</evidence>
<dbReference type="GO" id="GO:0006887">
    <property type="term" value="P:exocytosis"/>
    <property type="evidence" value="ECO:0007669"/>
    <property type="project" value="UniProtKB-KW"/>
</dbReference>